<dbReference type="CDD" id="cd16917">
    <property type="entry name" value="HATPase_UhpB-NarQ-NarX-like"/>
    <property type="match status" value="1"/>
</dbReference>
<dbReference type="Gene3D" id="1.20.5.1930">
    <property type="match status" value="1"/>
</dbReference>
<evidence type="ECO:0000256" key="4">
    <source>
        <dbReference type="ARBA" id="ARBA00022679"/>
    </source>
</evidence>
<dbReference type="Gene3D" id="3.30.565.10">
    <property type="entry name" value="Histidine kinase-like ATPase, C-terminal domain"/>
    <property type="match status" value="1"/>
</dbReference>
<keyword evidence="6" id="KW-0418">Kinase</keyword>
<dbReference type="AlphaFoldDB" id="A0A6J4MAL4"/>
<feature type="non-terminal residue" evidence="10">
    <location>
        <position position="196"/>
    </location>
</feature>
<keyword evidence="4" id="KW-0808">Transferase</keyword>
<gene>
    <name evidence="10" type="ORF">AVDCRST_MAG40-2992</name>
</gene>
<accession>A0A6J4MAL4</accession>
<dbReference type="GO" id="GO:0005524">
    <property type="term" value="F:ATP binding"/>
    <property type="evidence" value="ECO:0007669"/>
    <property type="project" value="UniProtKB-KW"/>
</dbReference>
<dbReference type="EC" id="2.7.13.3" evidence="2"/>
<evidence type="ECO:0000313" key="10">
    <source>
        <dbReference type="EMBL" id="CAA9352747.1"/>
    </source>
</evidence>
<dbReference type="EMBL" id="CADCTX010000819">
    <property type="protein sequence ID" value="CAA9352747.1"/>
    <property type="molecule type" value="Genomic_DNA"/>
</dbReference>
<dbReference type="PANTHER" id="PTHR24421:SF10">
    <property type="entry name" value="NITRATE_NITRITE SENSOR PROTEIN NARQ"/>
    <property type="match status" value="1"/>
</dbReference>
<evidence type="ECO:0000256" key="8">
    <source>
        <dbReference type="ARBA" id="ARBA00023012"/>
    </source>
</evidence>
<dbReference type="SUPFAM" id="SSF55874">
    <property type="entry name" value="ATPase domain of HSP90 chaperone/DNA topoisomerase II/histidine kinase"/>
    <property type="match status" value="1"/>
</dbReference>
<evidence type="ECO:0000256" key="7">
    <source>
        <dbReference type="ARBA" id="ARBA00022840"/>
    </source>
</evidence>
<evidence type="ECO:0000259" key="9">
    <source>
        <dbReference type="Pfam" id="PF07730"/>
    </source>
</evidence>
<evidence type="ECO:0000256" key="5">
    <source>
        <dbReference type="ARBA" id="ARBA00022741"/>
    </source>
</evidence>
<protein>
    <recommendedName>
        <fullName evidence="2">histidine kinase</fullName>
        <ecNumber evidence="2">2.7.13.3</ecNumber>
    </recommendedName>
</protein>
<evidence type="ECO:0000256" key="2">
    <source>
        <dbReference type="ARBA" id="ARBA00012438"/>
    </source>
</evidence>
<keyword evidence="7" id="KW-0067">ATP-binding</keyword>
<keyword evidence="3" id="KW-0597">Phosphoprotein</keyword>
<keyword evidence="8" id="KW-0902">Two-component regulatory system</keyword>
<organism evidence="10">
    <name type="scientific">uncultured Gemmatimonadaceae bacterium</name>
    <dbReference type="NCBI Taxonomy" id="246130"/>
    <lineage>
        <taxon>Bacteria</taxon>
        <taxon>Pseudomonadati</taxon>
        <taxon>Gemmatimonadota</taxon>
        <taxon>Gemmatimonadia</taxon>
        <taxon>Gemmatimonadales</taxon>
        <taxon>Gemmatimonadaceae</taxon>
        <taxon>environmental samples</taxon>
    </lineage>
</organism>
<keyword evidence="5" id="KW-0547">Nucleotide-binding</keyword>
<dbReference type="Pfam" id="PF07730">
    <property type="entry name" value="HisKA_3"/>
    <property type="match status" value="1"/>
</dbReference>
<reference evidence="10" key="1">
    <citation type="submission" date="2020-02" db="EMBL/GenBank/DDBJ databases">
        <authorList>
            <person name="Meier V. D."/>
        </authorList>
    </citation>
    <scope>NUCLEOTIDE SEQUENCE</scope>
    <source>
        <strain evidence="10">AVDCRST_MAG40</strain>
    </source>
</reference>
<proteinExistence type="predicted"/>
<dbReference type="InterPro" id="IPR011712">
    <property type="entry name" value="Sig_transdc_His_kin_sub3_dim/P"/>
</dbReference>
<evidence type="ECO:0000256" key="1">
    <source>
        <dbReference type="ARBA" id="ARBA00000085"/>
    </source>
</evidence>
<sequence>MSDSKQSGNGLLALTEEELQRIVLDVHDGPVQYLFAALSQLTALRARMEGEGASTASVRALARATESVEAALADIRRTVSACRAPSLAERGLVPAVEELVVGHEARTGSSVDLVLDASLPAVPLAVTVAVYRIVQEALSNAERHSGVKRAEVSVWAEGGHLFAEVADAGRGFVPPALVGPDATHAPAHIGLRGMRE</sequence>
<dbReference type="InterPro" id="IPR050482">
    <property type="entry name" value="Sensor_HK_TwoCompSys"/>
</dbReference>
<evidence type="ECO:0000256" key="6">
    <source>
        <dbReference type="ARBA" id="ARBA00022777"/>
    </source>
</evidence>
<evidence type="ECO:0000256" key="3">
    <source>
        <dbReference type="ARBA" id="ARBA00022553"/>
    </source>
</evidence>
<dbReference type="GO" id="GO:0016020">
    <property type="term" value="C:membrane"/>
    <property type="evidence" value="ECO:0007669"/>
    <property type="project" value="InterPro"/>
</dbReference>
<comment type="catalytic activity">
    <reaction evidence="1">
        <text>ATP + protein L-histidine = ADP + protein N-phospho-L-histidine.</text>
        <dbReference type="EC" id="2.7.13.3"/>
    </reaction>
</comment>
<dbReference type="GO" id="GO:0000155">
    <property type="term" value="F:phosphorelay sensor kinase activity"/>
    <property type="evidence" value="ECO:0007669"/>
    <property type="project" value="InterPro"/>
</dbReference>
<dbReference type="GO" id="GO:0046983">
    <property type="term" value="F:protein dimerization activity"/>
    <property type="evidence" value="ECO:0007669"/>
    <property type="project" value="InterPro"/>
</dbReference>
<dbReference type="InterPro" id="IPR036890">
    <property type="entry name" value="HATPase_C_sf"/>
</dbReference>
<dbReference type="PANTHER" id="PTHR24421">
    <property type="entry name" value="NITRATE/NITRITE SENSOR PROTEIN NARX-RELATED"/>
    <property type="match status" value="1"/>
</dbReference>
<name>A0A6J4MAL4_9BACT</name>
<feature type="domain" description="Signal transduction histidine kinase subgroup 3 dimerisation and phosphoacceptor" evidence="9">
    <location>
        <begin position="18"/>
        <end position="85"/>
    </location>
</feature>